<dbReference type="EMBL" id="CP000304">
    <property type="protein sequence ID" value="ABP78278.1"/>
    <property type="molecule type" value="Genomic_DNA"/>
</dbReference>
<dbReference type="InterPro" id="IPR042099">
    <property type="entry name" value="ANL_N_sf"/>
</dbReference>
<evidence type="ECO:0000313" key="3">
    <source>
        <dbReference type="EMBL" id="ABP78278.1"/>
    </source>
</evidence>
<dbReference type="SUPFAM" id="SSF56801">
    <property type="entry name" value="Acetyl-CoA synthetase-like"/>
    <property type="match status" value="1"/>
</dbReference>
<dbReference type="eggNOG" id="COG0318">
    <property type="taxonomic scope" value="Bacteria"/>
</dbReference>
<dbReference type="Proteomes" id="UP000000233">
    <property type="component" value="Chromosome"/>
</dbReference>
<proteinExistence type="inferred from homology"/>
<dbReference type="PANTHER" id="PTHR43201:SF5">
    <property type="entry name" value="MEDIUM-CHAIN ACYL-COA LIGASE ACSF2, MITOCHONDRIAL"/>
    <property type="match status" value="1"/>
</dbReference>
<protein>
    <recommendedName>
        <fullName evidence="5">AMP-dependent synthetase/ligase domain-containing protein</fullName>
    </recommendedName>
</protein>
<dbReference type="HOGENOM" id="CLU_1229035_0_0_6"/>
<dbReference type="KEGG" id="psa:PST_0572"/>
<keyword evidence="4" id="KW-1185">Reference proteome</keyword>
<organism evidence="3 4">
    <name type="scientific">Stutzerimonas stutzeri (strain A1501)</name>
    <name type="common">Pseudomonas stutzeri</name>
    <dbReference type="NCBI Taxonomy" id="379731"/>
    <lineage>
        <taxon>Bacteria</taxon>
        <taxon>Pseudomonadati</taxon>
        <taxon>Pseudomonadota</taxon>
        <taxon>Gammaproteobacteria</taxon>
        <taxon>Pseudomonadales</taxon>
        <taxon>Pseudomonadaceae</taxon>
        <taxon>Stutzerimonas</taxon>
    </lineage>
</organism>
<dbReference type="AlphaFoldDB" id="A4VH27"/>
<keyword evidence="2" id="KW-0436">Ligase</keyword>
<evidence type="ECO:0000313" key="4">
    <source>
        <dbReference type="Proteomes" id="UP000000233"/>
    </source>
</evidence>
<evidence type="ECO:0000256" key="2">
    <source>
        <dbReference type="ARBA" id="ARBA00022598"/>
    </source>
</evidence>
<dbReference type="GO" id="GO:0006631">
    <property type="term" value="P:fatty acid metabolic process"/>
    <property type="evidence" value="ECO:0007669"/>
    <property type="project" value="TreeGrafter"/>
</dbReference>
<sequence>MFGAVDYRIFSSSDAQTAGVPVPLVQVSLGEAGAQYGPGASGEVFVRGPNVFQGYLTAEGVVGNPEGGWFASGDLGEVTANGELRIVGRAKDVIIRSGHNIDPQMIEEAALGGLFAWFIWANFYAPWWRLVDDRVIKAPSALLSILEDSAELEMHRDSEGQQWTRFVRFSADCPICSGRVLLMPGKPDQALPIVGRCIESPYTHVYSFDRVRLSGTYLGCEVPMV</sequence>
<name>A4VH27_STUS1</name>
<dbReference type="GO" id="GO:0031956">
    <property type="term" value="F:medium-chain fatty acid-CoA ligase activity"/>
    <property type="evidence" value="ECO:0007669"/>
    <property type="project" value="TreeGrafter"/>
</dbReference>
<dbReference type="Gene3D" id="3.40.50.12780">
    <property type="entry name" value="N-terminal domain of ligase-like"/>
    <property type="match status" value="1"/>
</dbReference>
<reference evidence="3 4" key="1">
    <citation type="journal article" date="2008" name="Proc. Natl. Acad. Sci. U.S.A.">
        <title>Nitrogen fixation island and rhizosphere competence traits in the genome of root-associated Pseudomonas stutzeri A1501.</title>
        <authorList>
            <person name="Yan Y."/>
            <person name="Yang J."/>
            <person name="Dou Y."/>
            <person name="Chen M."/>
            <person name="Ping S."/>
            <person name="Peng J."/>
            <person name="Lu W."/>
            <person name="Zhang W."/>
            <person name="Yao Z."/>
            <person name="Li H."/>
            <person name="Liu W."/>
            <person name="He S."/>
            <person name="Geng L."/>
            <person name="Zhang X."/>
            <person name="Yang F."/>
            <person name="Yu H."/>
            <person name="Zhan Y."/>
            <person name="Li D."/>
            <person name="Lin Z."/>
            <person name="Wang Y."/>
            <person name="Elmerich C."/>
            <person name="Lin M."/>
            <person name="Jin Q."/>
        </authorList>
    </citation>
    <scope>NUCLEOTIDE SEQUENCE [LARGE SCALE GENOMIC DNA]</scope>
    <source>
        <strain evidence="3 4">A1501</strain>
    </source>
</reference>
<accession>A4VH27</accession>
<comment type="similarity">
    <text evidence="1">Belongs to the ATP-dependent AMP-binding enzyme family.</text>
</comment>
<evidence type="ECO:0008006" key="5">
    <source>
        <dbReference type="Google" id="ProtNLM"/>
    </source>
</evidence>
<dbReference type="PANTHER" id="PTHR43201">
    <property type="entry name" value="ACYL-COA SYNTHETASE"/>
    <property type="match status" value="1"/>
</dbReference>
<evidence type="ECO:0000256" key="1">
    <source>
        <dbReference type="ARBA" id="ARBA00006432"/>
    </source>
</evidence>
<gene>
    <name evidence="3" type="ordered locus">PST_0572</name>
</gene>
<dbReference type="RefSeq" id="WP_011911805.1">
    <property type="nucleotide sequence ID" value="NC_009434.1"/>
</dbReference>